<evidence type="ECO:0000313" key="1">
    <source>
        <dbReference type="EMBL" id="SEA15543.1"/>
    </source>
</evidence>
<keyword evidence="2" id="KW-1185">Reference proteome</keyword>
<reference evidence="2" key="1">
    <citation type="submission" date="2016-10" db="EMBL/GenBank/DDBJ databases">
        <authorList>
            <person name="Varghese N."/>
            <person name="Submissions S."/>
        </authorList>
    </citation>
    <scope>NUCLEOTIDE SEQUENCE [LARGE SCALE GENOMIC DNA]</scope>
    <source>
        <strain evidence="2">DSM 22376</strain>
    </source>
</reference>
<gene>
    <name evidence="1" type="ORF">SAMN05443667_102146</name>
</gene>
<dbReference type="SUPFAM" id="SSF53137">
    <property type="entry name" value="Translational machinery components"/>
    <property type="match status" value="1"/>
</dbReference>
<evidence type="ECO:0008006" key="3">
    <source>
        <dbReference type="Google" id="ProtNLM"/>
    </source>
</evidence>
<protein>
    <recommendedName>
        <fullName evidence="3">Protein required for attachment to host cells</fullName>
    </recommendedName>
</protein>
<sequence>MKKQTGIWIDSTKAIIVTLEDGKEAVSEIQSDLENRVYHDKEGDKGSFFGGQHIDSQKSFDERKKHQINSYFKDIISTVNESDELYIFGPAETKTKLQQKINGEKSTIASKLKSVETADSMTSNQIIAKVKKFYNQK</sequence>
<dbReference type="RefSeq" id="WP_091085223.1">
    <property type="nucleotide sequence ID" value="NZ_FNRD01000002.1"/>
</dbReference>
<dbReference type="AlphaFoldDB" id="A0A1H3YVF2"/>
<proteinExistence type="predicted"/>
<evidence type="ECO:0000313" key="2">
    <source>
        <dbReference type="Proteomes" id="UP000198951"/>
    </source>
</evidence>
<organism evidence="1 2">
    <name type="scientific">Flavobacterium gillisiae</name>
    <dbReference type="NCBI Taxonomy" id="150146"/>
    <lineage>
        <taxon>Bacteria</taxon>
        <taxon>Pseudomonadati</taxon>
        <taxon>Bacteroidota</taxon>
        <taxon>Flavobacteriia</taxon>
        <taxon>Flavobacteriales</taxon>
        <taxon>Flavobacteriaceae</taxon>
        <taxon>Flavobacterium</taxon>
    </lineage>
</organism>
<dbReference type="OrthoDB" id="594984at2"/>
<accession>A0A1H3YVF2</accession>
<name>A0A1H3YVF2_9FLAO</name>
<dbReference type="Proteomes" id="UP000198951">
    <property type="component" value="Unassembled WGS sequence"/>
</dbReference>
<dbReference type="EMBL" id="FNRD01000002">
    <property type="protein sequence ID" value="SEA15543.1"/>
    <property type="molecule type" value="Genomic_DNA"/>
</dbReference>
<dbReference type="STRING" id="150146.SAMN05443667_102146"/>